<protein>
    <submittedName>
        <fullName evidence="1">Uncharacterized protein</fullName>
    </submittedName>
</protein>
<dbReference type="Proteomes" id="UP001153331">
    <property type="component" value="Unassembled WGS sequence"/>
</dbReference>
<name>A0ACC2HWP5_9PLEO</name>
<evidence type="ECO:0000313" key="1">
    <source>
        <dbReference type="EMBL" id="KAJ8107482.1"/>
    </source>
</evidence>
<comment type="caution">
    <text evidence="1">The sequence shown here is derived from an EMBL/GenBank/DDBJ whole genome shotgun (WGS) entry which is preliminary data.</text>
</comment>
<accession>A0ACC2HWP5</accession>
<proteinExistence type="predicted"/>
<reference evidence="1" key="1">
    <citation type="submission" date="2022-11" db="EMBL/GenBank/DDBJ databases">
        <title>Genome Sequence of Boeremia exigua.</title>
        <authorList>
            <person name="Buettner E."/>
        </authorList>
    </citation>
    <scope>NUCLEOTIDE SEQUENCE</scope>
    <source>
        <strain evidence="1">CU02</strain>
    </source>
</reference>
<evidence type="ECO:0000313" key="2">
    <source>
        <dbReference type="Proteomes" id="UP001153331"/>
    </source>
</evidence>
<organism evidence="1 2">
    <name type="scientific">Boeremia exigua</name>
    <dbReference type="NCBI Taxonomy" id="749465"/>
    <lineage>
        <taxon>Eukaryota</taxon>
        <taxon>Fungi</taxon>
        <taxon>Dikarya</taxon>
        <taxon>Ascomycota</taxon>
        <taxon>Pezizomycotina</taxon>
        <taxon>Dothideomycetes</taxon>
        <taxon>Pleosporomycetidae</taxon>
        <taxon>Pleosporales</taxon>
        <taxon>Pleosporineae</taxon>
        <taxon>Didymellaceae</taxon>
        <taxon>Boeremia</taxon>
    </lineage>
</organism>
<dbReference type="EMBL" id="JAPHNI010000919">
    <property type="protein sequence ID" value="KAJ8107482.1"/>
    <property type="molecule type" value="Genomic_DNA"/>
</dbReference>
<gene>
    <name evidence="1" type="ORF">OPT61_g8836</name>
</gene>
<keyword evidence="2" id="KW-1185">Reference proteome</keyword>
<sequence length="1035" mass="114963">MLYTRAGMHPEPITWGRERTACIFRLTTMRWPWSGDQDEPKKTGLAAWTEPQSSNDWATSLLEPKTLIPSVALTVTTVAGVRLYKSYLRRIPTVNHIKPDYFRRRSLFGQVTSVGDADNFRLYHTPGGRLAGWGWLPWKTVPAKRDQLMKQTLHIRIAGVDAPELAHWGREAQPYSKEALEMLTGLVLNRRVRVQLYRRDQYDRVVAQVYVRKWFFKTDVGLEMLKAGLATVYEAKSGAEFGTSEEKYRAAEEQAKERKVATVIWGTAPRALTPRYEEFVRDLYSTYAITEPGQSMISASHIPSALLSLSSSTFQLPPSALERLSLAHCLTACNMALCGRLARRVPTTTGQFRSIVSPLSARSFTSRTARPLTSLRAKGESTATYRQLRAFTKVSATFNQTQEAPNAQAYLNSGAISGARDLVDVKKVLVIGSGGLSIGQAGEFDYSGSQALKALKEAGVKSVLINPNIATIQTSHVLADEIYYLPVTPEYVEYVIQKEKPDGIFLSFGGQTALNLGVQMNRKGLFEKYGVKVLGTSVKTLETSEDRDLFARALDEIDIPIAKSIAVNTVDEALDAAEKVGYPIIVRAAYALGGLGSGFANNPEELRNLSARSLTLSPQILVEKSLKGWKEAEYEVVRDAADNCITVCNMENFDPLGVHTGDSIVVSPSQTFSDEEYHMLRSASIKIVRHLGVVGECNVQYCLQPDGLDYRVIEVNARLSRSSALASKATGYPLAYTAAKIGLGHTLPELPNAVTKTTTANFEPSLDYVVTKMPRWDLSKFQNVKRDIGSSMKSVGEVMAIGRTFEESFQKACRQVDPKFLGFQAEKYGEDLDYELANPTDRRWLAVGQAMYHEGYSVDKIHDLTKIDKWFLHKLQNIVDCTKELEEIGSLFGLKKEIILKSKKLGFSDKQIAKAVNSTEDEVRARRKSFGIRPWVKKIDTLAAEFPADTNYLYTTYNASSHDVSFDDHGVLVLGSGVYRIGSSVEFDWCAVNATMSLNKLGKKTVMINVLVIETERQISHVGFAALRASRISPL</sequence>